<evidence type="ECO:0000256" key="1">
    <source>
        <dbReference type="ARBA" id="ARBA00022670"/>
    </source>
</evidence>
<name>A0A0K8PA95_9CHLR</name>
<dbReference type="GO" id="GO:0004252">
    <property type="term" value="F:serine-type endopeptidase activity"/>
    <property type="evidence" value="ECO:0007669"/>
    <property type="project" value="InterPro"/>
</dbReference>
<dbReference type="AlphaFoldDB" id="A0A0K8PA95"/>
<dbReference type="PANTHER" id="PTHR43343">
    <property type="entry name" value="PEPTIDASE S12"/>
    <property type="match status" value="1"/>
</dbReference>
<dbReference type="SUPFAM" id="SSF50494">
    <property type="entry name" value="Trypsin-like serine proteases"/>
    <property type="match status" value="1"/>
</dbReference>
<dbReference type="InterPro" id="IPR009003">
    <property type="entry name" value="Peptidase_S1_PA"/>
</dbReference>
<feature type="region of interest" description="Disordered" evidence="3">
    <location>
        <begin position="93"/>
        <end position="115"/>
    </location>
</feature>
<dbReference type="EMBL" id="DF968180">
    <property type="protein sequence ID" value="GAP39578.1"/>
    <property type="molecule type" value="Genomic_DNA"/>
</dbReference>
<dbReference type="SUPFAM" id="SSF50156">
    <property type="entry name" value="PDZ domain-like"/>
    <property type="match status" value="2"/>
</dbReference>
<feature type="domain" description="PDZ" evidence="4">
    <location>
        <begin position="433"/>
        <end position="516"/>
    </location>
</feature>
<sequence length="531" mass="57313">MKKTSKIIWLSVILILAISFGAFRLVQGQETVSQTDVAAAKLSLSSLYDQINPSVVFVSVAIPAKTTSLDQGQDNPWDNFDFQNIIPFFEQYNQQERPNKKQPEPDNDNEKPMQYGSGTGFVYDTEGHIVTNNHVIEDAAEVTVTYYDGIVRDAEVIGADPDSDLAVLKVTDARTDIQPVTLGDSSKVKTGDFVAAIGNPFGNTGTMTQGIVSALGRSFSLESGSDETGHYSIPDMIQTDAAINPGNSGGVLINLNGEVIGVVNSFSSSTYSSAGIGYAIPSNLAIRVVPKLISDGSYQHAWIGMSGIALTPEINEALELDHDQRGALIQTVQKDSPAEAAGIQGGKETIEISGSEIYSDGDIVTKINDRVVKGMDDVISYLASNTSVGDKITLHILRDGKEIDMDVTLAARPSSEEREQKAEVIAQNGKGNAWIGTYVKDITAEDIKSLNLPEGTEGALISQVTKDSPADDAELQVNDIIQKMDDQEIHNVDELKEELAKYLPGERITLTILRDNETIEVRLTLGTTVTR</sequence>
<protein>
    <submittedName>
        <fullName evidence="5">Periplasmic serine protease, S1-C subfamily, contain C-terminal PDZ domain</fullName>
    </submittedName>
</protein>
<dbReference type="InterPro" id="IPR036034">
    <property type="entry name" value="PDZ_sf"/>
</dbReference>
<proteinExistence type="predicted"/>
<evidence type="ECO:0000259" key="4">
    <source>
        <dbReference type="SMART" id="SM00228"/>
    </source>
</evidence>
<evidence type="ECO:0000313" key="6">
    <source>
        <dbReference type="Proteomes" id="UP000053370"/>
    </source>
</evidence>
<dbReference type="STRING" id="1678840.ATC1_12109"/>
<keyword evidence="2" id="KW-0378">Hydrolase</keyword>
<dbReference type="Gene3D" id="2.30.42.10">
    <property type="match status" value="2"/>
</dbReference>
<dbReference type="SMART" id="SM00228">
    <property type="entry name" value="PDZ"/>
    <property type="match status" value="2"/>
</dbReference>
<dbReference type="Pfam" id="PF13365">
    <property type="entry name" value="Trypsin_2"/>
    <property type="match status" value="1"/>
</dbReference>
<feature type="domain" description="PDZ" evidence="4">
    <location>
        <begin position="301"/>
        <end position="400"/>
    </location>
</feature>
<evidence type="ECO:0000256" key="2">
    <source>
        <dbReference type="ARBA" id="ARBA00022801"/>
    </source>
</evidence>
<accession>A0A0K8PA95</accession>
<feature type="compositionally biased region" description="Basic and acidic residues" evidence="3">
    <location>
        <begin position="97"/>
        <end position="111"/>
    </location>
</feature>
<dbReference type="OrthoDB" id="9758917at2"/>
<dbReference type="GO" id="GO:0006508">
    <property type="term" value="P:proteolysis"/>
    <property type="evidence" value="ECO:0007669"/>
    <property type="project" value="UniProtKB-KW"/>
</dbReference>
<dbReference type="PANTHER" id="PTHR43343:SF3">
    <property type="entry name" value="PROTEASE DO-LIKE 8, CHLOROPLASTIC"/>
    <property type="match status" value="1"/>
</dbReference>
<dbReference type="Gene3D" id="2.40.10.120">
    <property type="match status" value="1"/>
</dbReference>
<keyword evidence="1 5" id="KW-0645">Protease</keyword>
<dbReference type="RefSeq" id="WP_062278135.1">
    <property type="nucleotide sequence ID" value="NZ_DF968180.1"/>
</dbReference>
<dbReference type="InterPro" id="IPR051201">
    <property type="entry name" value="Chloro_Bact_Ser_Proteases"/>
</dbReference>
<dbReference type="InterPro" id="IPR001478">
    <property type="entry name" value="PDZ"/>
</dbReference>
<gene>
    <name evidence="5" type="ORF">ATC1_12109</name>
</gene>
<reference evidence="5" key="1">
    <citation type="journal article" date="2015" name="Genome Announc.">
        <title>Draft Genome Sequence of Anaerolineae Strain TC1, a Novel Isolate from a Methanogenic Wastewater Treatment System.</title>
        <authorList>
            <person name="Matsuura N."/>
            <person name="Tourlousse D.M."/>
            <person name="Sun L."/>
            <person name="Toyonaga M."/>
            <person name="Kuroda K."/>
            <person name="Ohashi A."/>
            <person name="Cruz R."/>
            <person name="Yamaguchi T."/>
            <person name="Sekiguchi Y."/>
        </authorList>
    </citation>
    <scope>NUCLEOTIDE SEQUENCE [LARGE SCALE GENOMIC DNA]</scope>
    <source>
        <strain evidence="5">TC1</strain>
    </source>
</reference>
<dbReference type="Pfam" id="PF13180">
    <property type="entry name" value="PDZ_2"/>
    <property type="match status" value="2"/>
</dbReference>
<evidence type="ECO:0000256" key="3">
    <source>
        <dbReference type="SAM" id="MobiDB-lite"/>
    </source>
</evidence>
<keyword evidence="6" id="KW-1185">Reference proteome</keyword>
<dbReference type="PRINTS" id="PR00834">
    <property type="entry name" value="PROTEASES2C"/>
</dbReference>
<evidence type="ECO:0000313" key="5">
    <source>
        <dbReference type="EMBL" id="GAP39578.1"/>
    </source>
</evidence>
<organism evidence="5">
    <name type="scientific">Flexilinea flocculi</name>
    <dbReference type="NCBI Taxonomy" id="1678840"/>
    <lineage>
        <taxon>Bacteria</taxon>
        <taxon>Bacillati</taxon>
        <taxon>Chloroflexota</taxon>
        <taxon>Anaerolineae</taxon>
        <taxon>Anaerolineales</taxon>
        <taxon>Anaerolineaceae</taxon>
        <taxon>Flexilinea</taxon>
    </lineage>
</organism>
<dbReference type="InterPro" id="IPR001940">
    <property type="entry name" value="Peptidase_S1C"/>
</dbReference>
<dbReference type="Proteomes" id="UP000053370">
    <property type="component" value="Unassembled WGS sequence"/>
</dbReference>